<name>A0A9P4S5X1_9PEZI</name>
<dbReference type="InterPro" id="IPR010977">
    <property type="entry name" value="Aromatic_deC"/>
</dbReference>
<dbReference type="InterPro" id="IPR015421">
    <property type="entry name" value="PyrdxlP-dep_Trfase_major"/>
</dbReference>
<dbReference type="GO" id="GO:0019752">
    <property type="term" value="P:carboxylic acid metabolic process"/>
    <property type="evidence" value="ECO:0007669"/>
    <property type="project" value="InterPro"/>
</dbReference>
<dbReference type="InterPro" id="IPR015424">
    <property type="entry name" value="PyrdxlP-dep_Trfase"/>
</dbReference>
<evidence type="ECO:0000313" key="7">
    <source>
        <dbReference type="EMBL" id="KAF2835867.1"/>
    </source>
</evidence>
<gene>
    <name evidence="7" type="ORF">M501DRAFT_1034161</name>
</gene>
<organism evidence="7 8">
    <name type="scientific">Patellaria atrata CBS 101060</name>
    <dbReference type="NCBI Taxonomy" id="1346257"/>
    <lineage>
        <taxon>Eukaryota</taxon>
        <taxon>Fungi</taxon>
        <taxon>Dikarya</taxon>
        <taxon>Ascomycota</taxon>
        <taxon>Pezizomycotina</taxon>
        <taxon>Dothideomycetes</taxon>
        <taxon>Dothideomycetes incertae sedis</taxon>
        <taxon>Patellariales</taxon>
        <taxon>Patellariaceae</taxon>
        <taxon>Patellaria</taxon>
    </lineage>
</organism>
<dbReference type="Gene3D" id="3.90.1150.10">
    <property type="entry name" value="Aspartate Aminotransferase, domain 1"/>
    <property type="match status" value="1"/>
</dbReference>
<evidence type="ECO:0000256" key="5">
    <source>
        <dbReference type="PIRSR" id="PIRSR602129-50"/>
    </source>
</evidence>
<protein>
    <submittedName>
        <fullName evidence="7">PLP-dependent transferase</fullName>
    </submittedName>
</protein>
<evidence type="ECO:0000313" key="8">
    <source>
        <dbReference type="Proteomes" id="UP000799429"/>
    </source>
</evidence>
<dbReference type="Gene3D" id="3.40.640.10">
    <property type="entry name" value="Type I PLP-dependent aspartate aminotransferase-like (Major domain)"/>
    <property type="match status" value="1"/>
</dbReference>
<comment type="similarity">
    <text evidence="2 6">Belongs to the group II decarboxylase family.</text>
</comment>
<dbReference type="Pfam" id="PF00282">
    <property type="entry name" value="Pyridoxal_deC"/>
    <property type="match status" value="1"/>
</dbReference>
<keyword evidence="3 5" id="KW-0663">Pyridoxal phosphate</keyword>
<dbReference type="Proteomes" id="UP000799429">
    <property type="component" value="Unassembled WGS sequence"/>
</dbReference>
<keyword evidence="4 6" id="KW-0456">Lyase</keyword>
<evidence type="ECO:0000256" key="2">
    <source>
        <dbReference type="ARBA" id="ARBA00009533"/>
    </source>
</evidence>
<comment type="caution">
    <text evidence="7">The sequence shown here is derived from an EMBL/GenBank/DDBJ whole genome shotgun (WGS) entry which is preliminary data.</text>
</comment>
<dbReference type="InterPro" id="IPR015422">
    <property type="entry name" value="PyrdxlP-dep_Trfase_small"/>
</dbReference>
<reference evidence="7" key="1">
    <citation type="journal article" date="2020" name="Stud. Mycol.">
        <title>101 Dothideomycetes genomes: a test case for predicting lifestyles and emergence of pathogens.</title>
        <authorList>
            <person name="Haridas S."/>
            <person name="Albert R."/>
            <person name="Binder M."/>
            <person name="Bloem J."/>
            <person name="Labutti K."/>
            <person name="Salamov A."/>
            <person name="Andreopoulos B."/>
            <person name="Baker S."/>
            <person name="Barry K."/>
            <person name="Bills G."/>
            <person name="Bluhm B."/>
            <person name="Cannon C."/>
            <person name="Castanera R."/>
            <person name="Culley D."/>
            <person name="Daum C."/>
            <person name="Ezra D."/>
            <person name="Gonzalez J."/>
            <person name="Henrissat B."/>
            <person name="Kuo A."/>
            <person name="Liang C."/>
            <person name="Lipzen A."/>
            <person name="Lutzoni F."/>
            <person name="Magnuson J."/>
            <person name="Mondo S."/>
            <person name="Nolan M."/>
            <person name="Ohm R."/>
            <person name="Pangilinan J."/>
            <person name="Park H.-J."/>
            <person name="Ramirez L."/>
            <person name="Alfaro M."/>
            <person name="Sun H."/>
            <person name="Tritt A."/>
            <person name="Yoshinaga Y."/>
            <person name="Zwiers L.-H."/>
            <person name="Turgeon B."/>
            <person name="Goodwin S."/>
            <person name="Spatafora J."/>
            <person name="Crous P."/>
            <person name="Grigoriev I."/>
        </authorList>
    </citation>
    <scope>NUCLEOTIDE SEQUENCE</scope>
    <source>
        <strain evidence="7">CBS 101060</strain>
    </source>
</reference>
<evidence type="ECO:0000256" key="4">
    <source>
        <dbReference type="ARBA" id="ARBA00023239"/>
    </source>
</evidence>
<dbReference type="GO" id="GO:0005737">
    <property type="term" value="C:cytoplasm"/>
    <property type="evidence" value="ECO:0007669"/>
    <property type="project" value="TreeGrafter"/>
</dbReference>
<evidence type="ECO:0000256" key="3">
    <source>
        <dbReference type="ARBA" id="ARBA00022898"/>
    </source>
</evidence>
<evidence type="ECO:0000256" key="1">
    <source>
        <dbReference type="ARBA" id="ARBA00001933"/>
    </source>
</evidence>
<dbReference type="SUPFAM" id="SSF53383">
    <property type="entry name" value="PLP-dependent transferases"/>
    <property type="match status" value="1"/>
</dbReference>
<accession>A0A9P4S5X1</accession>
<keyword evidence="8" id="KW-1185">Reference proteome</keyword>
<keyword evidence="7" id="KW-0808">Transferase</keyword>
<dbReference type="OrthoDB" id="2161780at2759"/>
<dbReference type="EMBL" id="MU006106">
    <property type="protein sequence ID" value="KAF2835867.1"/>
    <property type="molecule type" value="Genomic_DNA"/>
</dbReference>
<dbReference type="PANTHER" id="PTHR11999">
    <property type="entry name" value="GROUP II PYRIDOXAL-5-PHOSPHATE DECARBOXYLASE"/>
    <property type="match status" value="1"/>
</dbReference>
<dbReference type="PANTHER" id="PTHR11999:SF165">
    <property type="entry name" value="DECARBOXYLASE, PUTATIVE (AFU_ORTHOLOGUE AFUA_2G04980)-RELATED"/>
    <property type="match status" value="1"/>
</dbReference>
<comment type="cofactor">
    <cofactor evidence="1 5 6">
        <name>pyridoxal 5'-phosphate</name>
        <dbReference type="ChEBI" id="CHEBI:597326"/>
    </cofactor>
</comment>
<evidence type="ECO:0000256" key="6">
    <source>
        <dbReference type="RuleBase" id="RU000382"/>
    </source>
</evidence>
<dbReference type="GO" id="GO:0016740">
    <property type="term" value="F:transferase activity"/>
    <property type="evidence" value="ECO:0007669"/>
    <property type="project" value="UniProtKB-KW"/>
</dbReference>
<proteinExistence type="inferred from homology"/>
<dbReference type="GO" id="GO:0030170">
    <property type="term" value="F:pyridoxal phosphate binding"/>
    <property type="evidence" value="ECO:0007669"/>
    <property type="project" value="InterPro"/>
</dbReference>
<dbReference type="InterPro" id="IPR002129">
    <property type="entry name" value="PyrdxlP-dep_de-COase"/>
</dbReference>
<dbReference type="GO" id="GO:0016831">
    <property type="term" value="F:carboxy-lyase activity"/>
    <property type="evidence" value="ECO:0007669"/>
    <property type="project" value="TreeGrafter"/>
</dbReference>
<dbReference type="AlphaFoldDB" id="A0A9P4S5X1"/>
<feature type="modified residue" description="N6-(pyridoxal phosphate)lysine" evidence="5">
    <location>
        <position position="314"/>
    </location>
</feature>
<sequence>MLRQPAAEFKSISFTEAVLDHVLPNPDRVEHGRQALYDTLLEDGLGLQRAVEHLQQDILPALNNSSRSPNYYGFVTGGATPGGEYADHLVTTYDQNLGVHLPNDGIATDVENKALILLCDLLNLDWNVWSHRTFTTGATASNVLGLACGRDFVVKKAGEKSSSSFEGVGERGLIGAMITAGLEHVQVLTSVPHSSLSKAASVVGIGRTSVKSSCLDSTPHRIDMDRLEEQLQSPRTASIIAISCSEVNTGLFATTGIEEMRTIRNLADKYGAWIHVDGAFGIMGRILSSPEYDDIIRGCAGMELADSITGDGHKLLNVPYDCGFFLSKHLDIAQAVFQNPNAAYLSTAPSSIPSPLDIGLENSRRFRALPVYASLLSYGRSGYVDMLKRQIQLARDVAVYISRSESFELLALPDPGASESEIVAGIFIIVLFRAKDPFLNVKLVSRINSSRKIYVSGTSWEGKPACRFAVSNWKTDVTRDLPIIVQVLEGVVEESKL</sequence>